<dbReference type="SUPFAM" id="SSF55073">
    <property type="entry name" value="Nucleotide cyclase"/>
    <property type="match status" value="1"/>
</dbReference>
<gene>
    <name evidence="4" type="ordered locus">HEAR3314</name>
</gene>
<dbReference type="PANTHER" id="PTHR45138:SF26">
    <property type="entry name" value="DIGUANYLATE CYCLASE"/>
    <property type="match status" value="1"/>
</dbReference>
<dbReference type="GO" id="GO:0043709">
    <property type="term" value="P:cell adhesion involved in single-species biofilm formation"/>
    <property type="evidence" value="ECO:0007669"/>
    <property type="project" value="TreeGrafter"/>
</dbReference>
<dbReference type="NCBIfam" id="TIGR00254">
    <property type="entry name" value="GGDEF"/>
    <property type="match status" value="1"/>
</dbReference>
<dbReference type="CDD" id="cd01949">
    <property type="entry name" value="GGDEF"/>
    <property type="match status" value="1"/>
</dbReference>
<dbReference type="FunFam" id="3.30.70.270:FF:000001">
    <property type="entry name" value="Diguanylate cyclase domain protein"/>
    <property type="match status" value="1"/>
</dbReference>
<dbReference type="SMART" id="SM00267">
    <property type="entry name" value="GGDEF"/>
    <property type="match status" value="1"/>
</dbReference>
<dbReference type="KEGG" id="har:HEAR3314"/>
<accession>A4GA83</accession>
<dbReference type="Proteomes" id="UP000006697">
    <property type="component" value="Chromosome"/>
</dbReference>
<sequence length="492" mass="56080">MRLFSEKYRLLTWLSILLIGGFLTTIVTSYIVSRNAIRQNVVEQALPLTSDNIYSEIQKDILRPIFISSLMASDTFLRDWIIVGETDITQITRYLKEVKDKYNTITSFLVSENTQHYYHAGGLLKTVSKDEPRDTWFYRVRDMQPEYETNVDIDMANRDAMTIFINHRVLDYDGNFIGATGVGLTLDTMTDILDSYQKRFHRNIYFTDAKGEIKMTGKSMQDIHGPIAKLPGVSAIAKDILNRDVRPTQLEYQHNGATILMSSRFIPELDWYLLVEQDITDDVRPIERVFVINIIVSAVATLLILALTLFAVNRYQRRLEQIAGTDTLTGLLNRQAFEIVFQQAILDSERRRIPLSAILFDIDFFKMVNDNHGHLAGDRILQSIAAITKNAVRESDIVTRWGGEEFLVLLKDCPLEQATALAEKIRSMIAGHDFELPASALHLTVSLGVAEYAYRETWLSFFGRADTALYQAKSEGRNRVIVSRPEATTDAQ</sequence>
<dbReference type="STRING" id="204773.HEAR3314"/>
<feature type="domain" description="GGDEF" evidence="3">
    <location>
        <begin position="353"/>
        <end position="485"/>
    </location>
</feature>
<protein>
    <recommendedName>
        <fullName evidence="1">diguanylate cyclase</fullName>
        <ecNumber evidence="1">2.7.7.65</ecNumber>
    </recommendedName>
</protein>
<dbReference type="PANTHER" id="PTHR45138">
    <property type="entry name" value="REGULATORY COMPONENTS OF SENSORY TRANSDUCTION SYSTEM"/>
    <property type="match status" value="1"/>
</dbReference>
<dbReference type="OrthoDB" id="9813903at2"/>
<evidence type="ECO:0000313" key="5">
    <source>
        <dbReference type="Proteomes" id="UP000006697"/>
    </source>
</evidence>
<dbReference type="EMBL" id="CU207211">
    <property type="protein sequence ID" value="CAL63420.1"/>
    <property type="molecule type" value="Genomic_DNA"/>
</dbReference>
<dbReference type="GO" id="GO:1902201">
    <property type="term" value="P:negative regulation of bacterial-type flagellum-dependent cell motility"/>
    <property type="evidence" value="ECO:0007669"/>
    <property type="project" value="TreeGrafter"/>
</dbReference>
<keyword evidence="2" id="KW-0812">Transmembrane</keyword>
<dbReference type="PROSITE" id="PS50887">
    <property type="entry name" value="GGDEF"/>
    <property type="match status" value="1"/>
</dbReference>
<proteinExistence type="predicted"/>
<evidence type="ECO:0000313" key="4">
    <source>
        <dbReference type="EMBL" id="CAL63420.1"/>
    </source>
</evidence>
<keyword evidence="5" id="KW-1185">Reference proteome</keyword>
<name>A4GA83_HERAR</name>
<dbReference type="GO" id="GO:0052621">
    <property type="term" value="F:diguanylate cyclase activity"/>
    <property type="evidence" value="ECO:0007669"/>
    <property type="project" value="UniProtKB-EC"/>
</dbReference>
<dbReference type="InterPro" id="IPR043128">
    <property type="entry name" value="Rev_trsase/Diguanyl_cyclase"/>
</dbReference>
<reference evidence="4 5" key="1">
    <citation type="journal article" date="2007" name="PLoS Genet.">
        <title>A tale of two oxidation states: bacterial colonization of arsenic-rich environments.</title>
        <authorList>
            <person name="Muller D."/>
            <person name="Medigue C."/>
            <person name="Koechler S."/>
            <person name="Barbe V."/>
            <person name="Barakat M."/>
            <person name="Talla E."/>
            <person name="Bonnefoy V."/>
            <person name="Krin E."/>
            <person name="Arsene-Ploetze F."/>
            <person name="Carapito C."/>
            <person name="Chandler M."/>
            <person name="Cournoyer B."/>
            <person name="Cruveiller S."/>
            <person name="Dossat C."/>
            <person name="Duval S."/>
            <person name="Heymann M."/>
            <person name="Leize E."/>
            <person name="Lieutaud A."/>
            <person name="Lievremont D."/>
            <person name="Makita Y."/>
            <person name="Mangenot S."/>
            <person name="Nitschke W."/>
            <person name="Ortet P."/>
            <person name="Perdrial N."/>
            <person name="Schoepp B."/>
            <person name="Siguier N."/>
            <person name="Simeonova D.D."/>
            <person name="Rouy Z."/>
            <person name="Segurens B."/>
            <person name="Turlin E."/>
            <person name="Vallenet D."/>
            <person name="Van Dorsselaer A."/>
            <person name="Weiss S."/>
            <person name="Weissenbach J."/>
            <person name="Lett M.C."/>
            <person name="Danchin A."/>
            <person name="Bertin P.N."/>
        </authorList>
    </citation>
    <scope>NUCLEOTIDE SEQUENCE [LARGE SCALE GENOMIC DNA]</scope>
    <source>
        <strain evidence="5">ULPAs1</strain>
    </source>
</reference>
<organism evidence="4 5">
    <name type="scientific">Herminiimonas arsenicoxydans</name>
    <dbReference type="NCBI Taxonomy" id="204773"/>
    <lineage>
        <taxon>Bacteria</taxon>
        <taxon>Pseudomonadati</taxon>
        <taxon>Pseudomonadota</taxon>
        <taxon>Betaproteobacteria</taxon>
        <taxon>Burkholderiales</taxon>
        <taxon>Oxalobacteraceae</taxon>
        <taxon>Herminiimonas</taxon>
    </lineage>
</organism>
<feature type="transmembrane region" description="Helical" evidence="2">
    <location>
        <begin position="290"/>
        <end position="312"/>
    </location>
</feature>
<dbReference type="InterPro" id="IPR029787">
    <property type="entry name" value="Nucleotide_cyclase"/>
</dbReference>
<keyword evidence="2" id="KW-1133">Transmembrane helix</keyword>
<dbReference type="HOGENOM" id="CLU_029518_0_0_4"/>
<dbReference type="EC" id="2.7.7.65" evidence="1"/>
<dbReference type="InterPro" id="IPR000160">
    <property type="entry name" value="GGDEF_dom"/>
</dbReference>
<dbReference type="Pfam" id="PF00990">
    <property type="entry name" value="GGDEF"/>
    <property type="match status" value="1"/>
</dbReference>
<evidence type="ECO:0000259" key="3">
    <source>
        <dbReference type="PROSITE" id="PS50887"/>
    </source>
</evidence>
<dbReference type="Gene3D" id="3.30.70.270">
    <property type="match status" value="1"/>
</dbReference>
<dbReference type="GO" id="GO:0005886">
    <property type="term" value="C:plasma membrane"/>
    <property type="evidence" value="ECO:0007669"/>
    <property type="project" value="TreeGrafter"/>
</dbReference>
<evidence type="ECO:0000256" key="1">
    <source>
        <dbReference type="ARBA" id="ARBA00012528"/>
    </source>
</evidence>
<dbReference type="InterPro" id="IPR050469">
    <property type="entry name" value="Diguanylate_Cyclase"/>
</dbReference>
<keyword evidence="2" id="KW-0472">Membrane</keyword>
<evidence type="ECO:0000256" key="2">
    <source>
        <dbReference type="SAM" id="Phobius"/>
    </source>
</evidence>
<dbReference type="eggNOG" id="COG3706">
    <property type="taxonomic scope" value="Bacteria"/>
</dbReference>
<dbReference type="Gene3D" id="3.30.450.20">
    <property type="entry name" value="PAS domain"/>
    <property type="match status" value="2"/>
</dbReference>
<feature type="transmembrane region" description="Helical" evidence="2">
    <location>
        <begin position="12"/>
        <end position="32"/>
    </location>
</feature>
<dbReference type="AlphaFoldDB" id="A4GA83"/>